<organism evidence="5 6">
    <name type="scientific">Solimonas marina</name>
    <dbReference type="NCBI Taxonomy" id="2714601"/>
    <lineage>
        <taxon>Bacteria</taxon>
        <taxon>Pseudomonadati</taxon>
        <taxon>Pseudomonadota</taxon>
        <taxon>Gammaproteobacteria</taxon>
        <taxon>Nevskiales</taxon>
        <taxon>Nevskiaceae</taxon>
        <taxon>Solimonas</taxon>
    </lineage>
</organism>
<dbReference type="Gene3D" id="2.40.30.170">
    <property type="match status" value="1"/>
</dbReference>
<dbReference type="PROSITE" id="PS51257">
    <property type="entry name" value="PROKAR_LIPOPROTEIN"/>
    <property type="match status" value="1"/>
</dbReference>
<sequence length="314" mass="33190">MTRLGAGLLIVALLGGCHAADSTYQGYVEAEFVDVASSQAGRLETLSVRRGDQVPAQAPLFALDAQPERAQQQQAAQQLAAAQAQLADLQTGKRPPEVAAVRAQLAEAQATARNAATLRARDEALIGSGAISQAQFDASRAADDESAARVRQLQNELTVASLPGRAQQLAALSAQVEAARAALDQANWRLSEKTMSALRAGRVYDTLYRAGEWVAAGSPVVRLLPADHIKIRFFVPESVVGALHAGQTVTLHCDGCAKPVAATIRYVSSQAEYTPPVIYSNETRAKLVFMVEAWPAPADAAALHPGQPVSVTRP</sequence>
<name>A0A969W9M5_9GAMM</name>
<dbReference type="Gene3D" id="2.40.50.100">
    <property type="match status" value="1"/>
</dbReference>
<reference evidence="5" key="1">
    <citation type="submission" date="2020-03" db="EMBL/GenBank/DDBJ databases">
        <title>Solimonas marina sp. nov., isolated from deep seawater of the Pacific Ocean.</title>
        <authorList>
            <person name="Liu X."/>
            <person name="Lai Q."/>
            <person name="Sun F."/>
            <person name="Gai Y."/>
            <person name="Li G."/>
            <person name="Shao Z."/>
        </authorList>
    </citation>
    <scope>NUCLEOTIDE SEQUENCE</scope>
    <source>
        <strain evidence="5">C16B3</strain>
    </source>
</reference>
<keyword evidence="2" id="KW-0175">Coiled coil</keyword>
<dbReference type="EMBL" id="JAAVXB010000004">
    <property type="protein sequence ID" value="NKF22543.1"/>
    <property type="molecule type" value="Genomic_DNA"/>
</dbReference>
<dbReference type="PANTHER" id="PTHR32347">
    <property type="entry name" value="EFFLUX SYSTEM COMPONENT YKNX-RELATED"/>
    <property type="match status" value="1"/>
</dbReference>
<dbReference type="Pfam" id="PF25881">
    <property type="entry name" value="HH_YBHG"/>
    <property type="match status" value="1"/>
</dbReference>
<feature type="chain" id="PRO_5036833053" evidence="3">
    <location>
        <begin position="20"/>
        <end position="314"/>
    </location>
</feature>
<dbReference type="InterPro" id="IPR050465">
    <property type="entry name" value="UPF0194_transport"/>
</dbReference>
<dbReference type="Gene3D" id="1.10.287.470">
    <property type="entry name" value="Helix hairpin bin"/>
    <property type="match status" value="2"/>
</dbReference>
<evidence type="ECO:0000313" key="6">
    <source>
        <dbReference type="Proteomes" id="UP000653472"/>
    </source>
</evidence>
<keyword evidence="6" id="KW-1185">Reference proteome</keyword>
<accession>A0A969W9M5</accession>
<gene>
    <name evidence="5" type="ORF">G7Y82_09445</name>
</gene>
<evidence type="ECO:0000259" key="4">
    <source>
        <dbReference type="Pfam" id="PF25881"/>
    </source>
</evidence>
<dbReference type="InterPro" id="IPR059052">
    <property type="entry name" value="HH_YbhG-like"/>
</dbReference>
<dbReference type="GO" id="GO:0030313">
    <property type="term" value="C:cell envelope"/>
    <property type="evidence" value="ECO:0007669"/>
    <property type="project" value="UniProtKB-SubCell"/>
</dbReference>
<keyword evidence="3" id="KW-0732">Signal</keyword>
<dbReference type="SUPFAM" id="SSF111369">
    <property type="entry name" value="HlyD-like secretion proteins"/>
    <property type="match status" value="1"/>
</dbReference>
<proteinExistence type="predicted"/>
<evidence type="ECO:0000256" key="1">
    <source>
        <dbReference type="ARBA" id="ARBA00004196"/>
    </source>
</evidence>
<evidence type="ECO:0000256" key="2">
    <source>
        <dbReference type="ARBA" id="ARBA00023054"/>
    </source>
</evidence>
<dbReference type="Proteomes" id="UP000653472">
    <property type="component" value="Unassembled WGS sequence"/>
</dbReference>
<feature type="signal peptide" evidence="3">
    <location>
        <begin position="1"/>
        <end position="19"/>
    </location>
</feature>
<dbReference type="RefSeq" id="WP_168147794.1">
    <property type="nucleotide sequence ID" value="NZ_JAAVXB010000004.1"/>
</dbReference>
<dbReference type="PANTHER" id="PTHR32347:SF23">
    <property type="entry name" value="BLL5650 PROTEIN"/>
    <property type="match status" value="1"/>
</dbReference>
<comment type="caution">
    <text evidence="5">The sequence shown here is derived from an EMBL/GenBank/DDBJ whole genome shotgun (WGS) entry which is preliminary data.</text>
</comment>
<protein>
    <submittedName>
        <fullName evidence="5">HlyD family efflux transporter periplasmic adaptor subunit</fullName>
    </submittedName>
</protein>
<feature type="domain" description="YbhG-like alpha-helical hairpin" evidence="4">
    <location>
        <begin position="63"/>
        <end position="190"/>
    </location>
</feature>
<evidence type="ECO:0000256" key="3">
    <source>
        <dbReference type="SAM" id="SignalP"/>
    </source>
</evidence>
<dbReference type="AlphaFoldDB" id="A0A969W9M5"/>
<evidence type="ECO:0000313" key="5">
    <source>
        <dbReference type="EMBL" id="NKF22543.1"/>
    </source>
</evidence>
<comment type="subcellular location">
    <subcellularLocation>
        <location evidence="1">Cell envelope</location>
    </subcellularLocation>
</comment>